<keyword evidence="6" id="KW-1185">Reference proteome</keyword>
<evidence type="ECO:0000313" key="5">
    <source>
        <dbReference type="EMBL" id="AWR85680.1"/>
    </source>
</evidence>
<keyword evidence="3" id="KW-0067">ATP-binding</keyword>
<evidence type="ECO:0000256" key="2">
    <source>
        <dbReference type="ARBA" id="ARBA00022741"/>
    </source>
</evidence>
<feature type="domain" description="ABC transporter" evidence="4">
    <location>
        <begin position="4"/>
        <end position="230"/>
    </location>
</feature>
<dbReference type="InterPro" id="IPR003593">
    <property type="entry name" value="AAA+_ATPase"/>
</dbReference>
<dbReference type="EMBL" id="CP021130">
    <property type="protein sequence ID" value="AWR85680.1"/>
    <property type="molecule type" value="Genomic_DNA"/>
</dbReference>
<dbReference type="SMART" id="SM00382">
    <property type="entry name" value="AAA"/>
    <property type="match status" value="1"/>
</dbReference>
<gene>
    <name evidence="5" type="ORF">Mtai_v1c04320</name>
</gene>
<dbReference type="RefSeq" id="WP_043983225.1">
    <property type="nucleotide sequence ID" value="NZ_CP021130.1"/>
</dbReference>
<organism evidence="5 6">
    <name type="scientific">Meiothermus taiwanensis WR-220</name>
    <dbReference type="NCBI Taxonomy" id="1339250"/>
    <lineage>
        <taxon>Bacteria</taxon>
        <taxon>Thermotogati</taxon>
        <taxon>Deinococcota</taxon>
        <taxon>Deinococci</taxon>
        <taxon>Thermales</taxon>
        <taxon>Thermaceae</taxon>
        <taxon>Meiothermus</taxon>
    </lineage>
</organism>
<proteinExistence type="predicted"/>
<dbReference type="Pfam" id="PF00005">
    <property type="entry name" value="ABC_tran"/>
    <property type="match status" value="1"/>
</dbReference>
<dbReference type="InterPro" id="IPR027417">
    <property type="entry name" value="P-loop_NTPase"/>
</dbReference>
<accession>A0ABM6WFE6</accession>
<dbReference type="PROSITE" id="PS00211">
    <property type="entry name" value="ABC_TRANSPORTER_1"/>
    <property type="match status" value="1"/>
</dbReference>
<sequence length="310" mass="33852">MGILEVSDLRKQYGSIPALKGISFTVGVAERVVVLGPNGSGKTTTLDILGGFLRPTAGWARVLGAYVPHLPPGVRRQMGFVFQDKAGLYPELTVRETLELFGGYYPDPLPAPELLEKLGLADRRDRWVRNLSGGERRRLELAVALLGRPRLIFLDEPTASLDPEARLLIWALIEELADRGVTFVLTTHNLEEARRLGRRVLLLRGGELIFDGSPQTMIAQAGLPYQISFRRTEATLPPALAVRARVEGDRVTLPSLRPDEDLMALRGSGVGLEEVSIQPPTLEEAYLALLKGASHEHHSPNAVAPSLAGQ</sequence>
<keyword evidence="2" id="KW-0547">Nucleotide-binding</keyword>
<keyword evidence="1" id="KW-0813">Transport</keyword>
<evidence type="ECO:0000313" key="6">
    <source>
        <dbReference type="Proteomes" id="UP000263013"/>
    </source>
</evidence>
<dbReference type="InterPro" id="IPR017871">
    <property type="entry name" value="ABC_transporter-like_CS"/>
</dbReference>
<dbReference type="InterPro" id="IPR003439">
    <property type="entry name" value="ABC_transporter-like_ATP-bd"/>
</dbReference>
<name>A0ABM6WFE6_9DEIN</name>
<protein>
    <submittedName>
        <fullName evidence="5">ABC transporter protein</fullName>
    </submittedName>
</protein>
<dbReference type="Gene3D" id="3.40.50.300">
    <property type="entry name" value="P-loop containing nucleotide triphosphate hydrolases"/>
    <property type="match status" value="1"/>
</dbReference>
<reference evidence="5 6" key="1">
    <citation type="submission" date="2017-05" db="EMBL/GenBank/DDBJ databases">
        <title>Complete genome sequence of Meiothermus taiwanensis WR-220.</title>
        <authorList>
            <person name="Wu W.-L."/>
            <person name="Lo W.-S."/>
            <person name="Kuo C.-H."/>
            <person name="Wu S.-H."/>
        </authorList>
    </citation>
    <scope>NUCLEOTIDE SEQUENCE [LARGE SCALE GENOMIC DNA]</scope>
    <source>
        <strain evidence="5 6">WR-220</strain>
    </source>
</reference>
<dbReference type="InterPro" id="IPR050763">
    <property type="entry name" value="ABC_transporter_ATP-binding"/>
</dbReference>
<dbReference type="PANTHER" id="PTHR42711">
    <property type="entry name" value="ABC TRANSPORTER ATP-BINDING PROTEIN"/>
    <property type="match status" value="1"/>
</dbReference>
<dbReference type="PANTHER" id="PTHR42711:SF17">
    <property type="entry name" value="ABC TRANSPORTER ATP-BINDING PROTEIN"/>
    <property type="match status" value="1"/>
</dbReference>
<dbReference type="Proteomes" id="UP000263013">
    <property type="component" value="Chromosome"/>
</dbReference>
<evidence type="ECO:0000256" key="3">
    <source>
        <dbReference type="ARBA" id="ARBA00022840"/>
    </source>
</evidence>
<dbReference type="CDD" id="cd03230">
    <property type="entry name" value="ABC_DR_subfamily_A"/>
    <property type="match status" value="1"/>
</dbReference>
<evidence type="ECO:0000256" key="1">
    <source>
        <dbReference type="ARBA" id="ARBA00022448"/>
    </source>
</evidence>
<evidence type="ECO:0000259" key="4">
    <source>
        <dbReference type="PROSITE" id="PS50893"/>
    </source>
</evidence>
<dbReference type="SUPFAM" id="SSF52540">
    <property type="entry name" value="P-loop containing nucleoside triphosphate hydrolases"/>
    <property type="match status" value="1"/>
</dbReference>
<dbReference type="PROSITE" id="PS50893">
    <property type="entry name" value="ABC_TRANSPORTER_2"/>
    <property type="match status" value="1"/>
</dbReference>